<gene>
    <name evidence="3" type="ORF">IF1G_11029</name>
</gene>
<keyword evidence="1" id="KW-0547">Nucleotide-binding</keyword>
<sequence length="275" mass="30299">MLGRLQYSVAYGAFAYSLDYRPRVSAYLGQHLGQAISPLWDLVSGDTDAGTVIRIGEWLLTAAGTVGAGASGRVSIGINSTGHTVALKRFAVEGDRTRVGARRRKLERITELARRMDEKRVLRLRDVLQDDAAGGCNRAVDVWFVLEPAVPSTLMETHKVWSLKDRASRLRHLTRFVAAELLGALDFLHSNGWIHGDLKPNNIGVLDQRAERLQIVLLDVDEVFPLQAEGRLHTYPPGSTGGTVGWLSPERETMGFDQSCDVWSLGVLIVWLVTG</sequence>
<dbReference type="AlphaFoldDB" id="A0A545ULD6"/>
<evidence type="ECO:0000256" key="1">
    <source>
        <dbReference type="PROSITE-ProRule" id="PRU10141"/>
    </source>
</evidence>
<evidence type="ECO:0000313" key="4">
    <source>
        <dbReference type="Proteomes" id="UP000315783"/>
    </source>
</evidence>
<dbReference type="GO" id="GO:0007165">
    <property type="term" value="P:signal transduction"/>
    <property type="evidence" value="ECO:0007669"/>
    <property type="project" value="TreeGrafter"/>
</dbReference>
<dbReference type="STRING" id="43265.A0A545ULD6"/>
<dbReference type="GO" id="GO:0005524">
    <property type="term" value="F:ATP binding"/>
    <property type="evidence" value="ECO:0007669"/>
    <property type="project" value="UniProtKB-UniRule"/>
</dbReference>
<comment type="caution">
    <text evidence="3">The sequence shown here is derived from an EMBL/GenBank/DDBJ whole genome shotgun (WGS) entry which is preliminary data.</text>
</comment>
<dbReference type="InterPro" id="IPR052751">
    <property type="entry name" value="Plant_MAPKKK"/>
</dbReference>
<dbReference type="InterPro" id="IPR017441">
    <property type="entry name" value="Protein_kinase_ATP_BS"/>
</dbReference>
<dbReference type="PROSITE" id="PS00107">
    <property type="entry name" value="PROTEIN_KINASE_ATP"/>
    <property type="match status" value="1"/>
</dbReference>
<dbReference type="Pfam" id="PF00069">
    <property type="entry name" value="Pkinase"/>
    <property type="match status" value="1"/>
</dbReference>
<dbReference type="Gene3D" id="1.10.510.10">
    <property type="entry name" value="Transferase(Phosphotransferase) domain 1"/>
    <property type="match status" value="1"/>
</dbReference>
<dbReference type="OrthoDB" id="5979581at2759"/>
<keyword evidence="4" id="KW-1185">Reference proteome</keyword>
<dbReference type="EMBL" id="SPUK01000029">
    <property type="protein sequence ID" value="TQV90270.1"/>
    <property type="molecule type" value="Genomic_DNA"/>
</dbReference>
<dbReference type="PANTHER" id="PTHR48011">
    <property type="entry name" value="CCR4-NOT TRANSCRIPTIONAL COMPLEX SUBUNIT CAF120-RELATED"/>
    <property type="match status" value="1"/>
</dbReference>
<evidence type="ECO:0000259" key="2">
    <source>
        <dbReference type="PROSITE" id="PS50011"/>
    </source>
</evidence>
<name>A0A545ULD6_9HYPO</name>
<evidence type="ECO:0000313" key="3">
    <source>
        <dbReference type="EMBL" id="TQV90270.1"/>
    </source>
</evidence>
<feature type="binding site" evidence="1">
    <location>
        <position position="88"/>
    </location>
    <ligand>
        <name>ATP</name>
        <dbReference type="ChEBI" id="CHEBI:30616"/>
    </ligand>
</feature>
<accession>A0A545ULD6</accession>
<dbReference type="SUPFAM" id="SSF56112">
    <property type="entry name" value="Protein kinase-like (PK-like)"/>
    <property type="match status" value="1"/>
</dbReference>
<dbReference type="InterPro" id="IPR011009">
    <property type="entry name" value="Kinase-like_dom_sf"/>
</dbReference>
<keyword evidence="3" id="KW-0418">Kinase</keyword>
<dbReference type="PROSITE" id="PS50011">
    <property type="entry name" value="PROTEIN_KINASE_DOM"/>
    <property type="match status" value="1"/>
</dbReference>
<feature type="domain" description="Protein kinase" evidence="2">
    <location>
        <begin position="60"/>
        <end position="275"/>
    </location>
</feature>
<keyword evidence="3" id="KW-0808">Transferase</keyword>
<keyword evidence="1" id="KW-0067">ATP-binding</keyword>
<protein>
    <submittedName>
        <fullName evidence="3">Protein kinasedomain-containing protein</fullName>
    </submittedName>
</protein>
<dbReference type="InterPro" id="IPR000719">
    <property type="entry name" value="Prot_kinase_dom"/>
</dbReference>
<proteinExistence type="predicted"/>
<dbReference type="SMART" id="SM00220">
    <property type="entry name" value="S_TKc"/>
    <property type="match status" value="1"/>
</dbReference>
<dbReference type="GO" id="GO:0004672">
    <property type="term" value="F:protein kinase activity"/>
    <property type="evidence" value="ECO:0007669"/>
    <property type="project" value="InterPro"/>
</dbReference>
<dbReference type="PANTHER" id="PTHR48011:SF4">
    <property type="entry name" value="MITOGEN-ACTIVATED PROTEIN KINASE KINASE KINASE 19"/>
    <property type="match status" value="1"/>
</dbReference>
<organism evidence="3 4">
    <name type="scientific">Cordyceps javanica</name>
    <dbReference type="NCBI Taxonomy" id="43265"/>
    <lineage>
        <taxon>Eukaryota</taxon>
        <taxon>Fungi</taxon>
        <taxon>Dikarya</taxon>
        <taxon>Ascomycota</taxon>
        <taxon>Pezizomycotina</taxon>
        <taxon>Sordariomycetes</taxon>
        <taxon>Hypocreomycetidae</taxon>
        <taxon>Hypocreales</taxon>
        <taxon>Cordycipitaceae</taxon>
        <taxon>Cordyceps</taxon>
    </lineage>
</organism>
<reference evidence="3 4" key="1">
    <citation type="journal article" date="2019" name="Appl. Microbiol. Biotechnol.">
        <title>Genome sequence of Isaria javanica and comparative genome analysis insights into family S53 peptidase evolution in fungal entomopathogens.</title>
        <authorList>
            <person name="Lin R."/>
            <person name="Zhang X."/>
            <person name="Xin B."/>
            <person name="Zou M."/>
            <person name="Gao Y."/>
            <person name="Qin F."/>
            <person name="Hu Q."/>
            <person name="Xie B."/>
            <person name="Cheng X."/>
        </authorList>
    </citation>
    <scope>NUCLEOTIDE SEQUENCE [LARGE SCALE GENOMIC DNA]</scope>
    <source>
        <strain evidence="3 4">IJ1G</strain>
    </source>
</reference>
<dbReference type="CDD" id="cd00180">
    <property type="entry name" value="PKc"/>
    <property type="match status" value="1"/>
</dbReference>
<dbReference type="Proteomes" id="UP000315783">
    <property type="component" value="Unassembled WGS sequence"/>
</dbReference>